<dbReference type="RefSeq" id="WP_193736508.1">
    <property type="nucleotide sequence ID" value="NZ_CP063304.1"/>
</dbReference>
<protein>
    <submittedName>
        <fullName evidence="1">Uncharacterized protein</fullName>
    </submittedName>
</protein>
<dbReference type="Proteomes" id="UP000593601">
    <property type="component" value="Chromosome"/>
</dbReference>
<dbReference type="AlphaFoldDB" id="A0A7M2RJ80"/>
<gene>
    <name evidence="1" type="ORF">INP51_04355</name>
</gene>
<accession>A0A7M2RJ80</accession>
<dbReference type="KEGG" id="bliq:INP51_04355"/>
<organism evidence="1 2">
    <name type="scientific">Blautia liquoris</name>
    <dbReference type="NCBI Taxonomy" id="2779518"/>
    <lineage>
        <taxon>Bacteria</taxon>
        <taxon>Bacillati</taxon>
        <taxon>Bacillota</taxon>
        <taxon>Clostridia</taxon>
        <taxon>Lachnospirales</taxon>
        <taxon>Lachnospiraceae</taxon>
        <taxon>Blautia</taxon>
    </lineage>
</organism>
<evidence type="ECO:0000313" key="2">
    <source>
        <dbReference type="Proteomes" id="UP000593601"/>
    </source>
</evidence>
<reference evidence="1 2" key="1">
    <citation type="submission" date="2020-10" db="EMBL/GenBank/DDBJ databases">
        <title>Blautia liquoris sp.nov., isolated from the mud in a fermentation cellar used for the production of Chinese strong-flavoured liquor.</title>
        <authorList>
            <person name="Lu L."/>
        </authorList>
    </citation>
    <scope>NUCLEOTIDE SEQUENCE [LARGE SCALE GENOMIC DNA]</scope>
    <source>
        <strain evidence="1 2">LZLJ-3</strain>
    </source>
</reference>
<evidence type="ECO:0000313" key="1">
    <source>
        <dbReference type="EMBL" id="QOV20188.1"/>
    </source>
</evidence>
<name>A0A7M2RJ80_9FIRM</name>
<dbReference type="InterPro" id="IPR045507">
    <property type="entry name" value="DUF6483"/>
</dbReference>
<dbReference type="Pfam" id="PF20092">
    <property type="entry name" value="DUF6483"/>
    <property type="match status" value="1"/>
</dbReference>
<sequence>MDYQQDYVMRLIKQMMQAVSKIVFKKTDTDIETKSIHIDTTEGEREVDLLALADRGNINEAENLLYDSLDTTDMSQLRKAFAFYEHINEYQNDFLEEHNYSREEVLDGIKNISSEFGISGLVDALL</sequence>
<dbReference type="EMBL" id="CP063304">
    <property type="protein sequence ID" value="QOV20188.1"/>
    <property type="molecule type" value="Genomic_DNA"/>
</dbReference>
<proteinExistence type="predicted"/>
<keyword evidence="2" id="KW-1185">Reference proteome</keyword>